<evidence type="ECO:0000313" key="1">
    <source>
        <dbReference type="EMBL" id="PWN48871.1"/>
    </source>
</evidence>
<name>A0ACD0NST3_9BASI</name>
<evidence type="ECO:0000313" key="2">
    <source>
        <dbReference type="Proteomes" id="UP000245626"/>
    </source>
</evidence>
<dbReference type="EMBL" id="KZ820130">
    <property type="protein sequence ID" value="PWN48871.1"/>
    <property type="molecule type" value="Genomic_DNA"/>
</dbReference>
<proteinExistence type="predicted"/>
<accession>A0ACD0NST3</accession>
<gene>
    <name evidence="1" type="ORF">IE53DRAFT_173711</name>
</gene>
<organism evidence="1 2">
    <name type="scientific">Violaceomyces palustris</name>
    <dbReference type="NCBI Taxonomy" id="1673888"/>
    <lineage>
        <taxon>Eukaryota</taxon>
        <taxon>Fungi</taxon>
        <taxon>Dikarya</taxon>
        <taxon>Basidiomycota</taxon>
        <taxon>Ustilaginomycotina</taxon>
        <taxon>Ustilaginomycetes</taxon>
        <taxon>Violaceomycetales</taxon>
        <taxon>Violaceomycetaceae</taxon>
        <taxon>Violaceomyces</taxon>
    </lineage>
</organism>
<dbReference type="Proteomes" id="UP000245626">
    <property type="component" value="Unassembled WGS sequence"/>
</dbReference>
<protein>
    <submittedName>
        <fullName evidence="1">MFS general substrate transporter</fullName>
    </submittedName>
</protein>
<sequence length="635" mass="68236">MDAALTPLLTTNTRKTRKRAASSQDHPPYRHQSEGDPDAGKARETVPPKKKVPPLFKTTTGKGYSTVSSFFGAMSSTSQQPSAGALDANLPSRAETTATSRVNSRDASKESTHSDSKVDEKSSAEDEQDYPSGIKLYLIMLALSLYVFLTALDQTIVSTAVPDVTNQFDSFSDVGWYASAYLLTSTCFQPLFGRMYANFPVKWVFLSAFCIFQLGSLICGVAQDSPTFIVGRAIAGLGMAGGYSGCLIIVSLIAPVHIRPLLMSVIGAVYGVGGTIGPIIGGAFTTGTTWRWCFFLNLCFMPIVVPSIILFVRIKPRKQTEPWLTRLLRMDWLGTLLALCSVICLLLVLQWGGITYKWSDSRIIGLIVGFVLIALAFVADQLYMGDRATIVPRVFKQRTIGFGSIVNFSIASSYFILLYELPIYFQTVRGSSAIRSGVQTLPFIVAVIVAVTLSGGLVNKFGYYIPILLVGCTIVPIGSGLLYLLTPDSSQAMWAGVQFLAGIGPGLSFMLPFTAASAALEPRDIEVGSAAVTFFQTLGGTIFVSVAQSIFQNKFVLYLHQIPGVDANEIVSHGVSAFRGFTPPELLPAVVDAASRAVNKAFIISVVMGGVALISTFGMELNRRILPGQATVAAA</sequence>
<reference evidence="1 2" key="1">
    <citation type="journal article" date="2018" name="Mol. Biol. Evol.">
        <title>Broad Genomic Sampling Reveals a Smut Pathogenic Ancestry of the Fungal Clade Ustilaginomycotina.</title>
        <authorList>
            <person name="Kijpornyongpan T."/>
            <person name="Mondo S.J."/>
            <person name="Barry K."/>
            <person name="Sandor L."/>
            <person name="Lee J."/>
            <person name="Lipzen A."/>
            <person name="Pangilinan J."/>
            <person name="LaButti K."/>
            <person name="Hainaut M."/>
            <person name="Henrissat B."/>
            <person name="Grigoriev I.V."/>
            <person name="Spatafora J.W."/>
            <person name="Aime M.C."/>
        </authorList>
    </citation>
    <scope>NUCLEOTIDE SEQUENCE [LARGE SCALE GENOMIC DNA]</scope>
    <source>
        <strain evidence="1 2">SA 807</strain>
    </source>
</reference>
<keyword evidence="2" id="KW-1185">Reference proteome</keyword>